<evidence type="ECO:0000313" key="2">
    <source>
        <dbReference type="Proteomes" id="UP000515908"/>
    </source>
</evidence>
<gene>
    <name evidence="1" type="ORF">ADEAN_000656900</name>
</gene>
<proteinExistence type="predicted"/>
<organism evidence="1 2">
    <name type="scientific">Angomonas deanei</name>
    <dbReference type="NCBI Taxonomy" id="59799"/>
    <lineage>
        <taxon>Eukaryota</taxon>
        <taxon>Discoba</taxon>
        <taxon>Euglenozoa</taxon>
        <taxon>Kinetoplastea</taxon>
        <taxon>Metakinetoplastina</taxon>
        <taxon>Trypanosomatida</taxon>
        <taxon>Trypanosomatidae</taxon>
        <taxon>Strigomonadinae</taxon>
        <taxon>Angomonas</taxon>
    </lineage>
</organism>
<evidence type="ECO:0000313" key="1">
    <source>
        <dbReference type="EMBL" id="CAD2219076.1"/>
    </source>
</evidence>
<reference evidence="1 2" key="1">
    <citation type="submission" date="2020-08" db="EMBL/GenBank/DDBJ databases">
        <authorList>
            <person name="Newling K."/>
            <person name="Davey J."/>
            <person name="Forrester S."/>
        </authorList>
    </citation>
    <scope>NUCLEOTIDE SEQUENCE [LARGE SCALE GENOMIC DNA]</scope>
    <source>
        <strain evidence="2">Crithidia deanei Carvalho (ATCC PRA-265)</strain>
    </source>
</reference>
<dbReference type="EMBL" id="LR877156">
    <property type="protein sequence ID" value="CAD2219076.1"/>
    <property type="molecule type" value="Genomic_DNA"/>
</dbReference>
<accession>A0A7G2CH42</accession>
<keyword evidence="2" id="KW-1185">Reference proteome</keyword>
<dbReference type="VEuPathDB" id="TriTrypDB:ADEAN_000656900"/>
<dbReference type="AlphaFoldDB" id="A0A7G2CH42"/>
<sequence>MNALYCKEALLMELVRHCAYAALLTEEGLLLSLVDPIQILTDFCAAVKSVYASASVSAVVEANVFYACVLRYLVACALERDGYCALAYEALTGLVERLSVSCSSDSSAGGGEGSFWLSDHLMLLSFIQMRRAGLAVYLGVSEDIQRSAVALDELCSSYNFIFGILVSQLLEAHQLQVNGCHAAALSFLDKTISSASRIGIEVVISRGLKLKVLSFSFLTEWPKSIATLEKLSNTATNDVSFVAALVNAEVEILLQSNTLESTNAANLLGDLEKLLTPNYLNPHNSYESNLKNLTKMRVSHRDIVALYATTIRVLTLLAHFDPEKYTPLKRRLLNQLKEAARSLERRHLYRGCGSGIANLPSKILYEALLHDELSKLVK</sequence>
<dbReference type="Proteomes" id="UP000515908">
    <property type="component" value="Chromosome 12"/>
</dbReference>
<protein>
    <submittedName>
        <fullName evidence="1">Uncharacterized protein</fullName>
    </submittedName>
</protein>
<name>A0A7G2CH42_9TRYP</name>